<dbReference type="Proteomes" id="UP000292447">
    <property type="component" value="Chromosome VI"/>
</dbReference>
<reference evidence="2" key="1">
    <citation type="submission" date="2019-03" db="EMBL/GenBank/DDBJ databases">
        <title>Snf2 controls pulcherriminic acid biosynthesis and connects pigmentation and antifungal activity of the yeast Metschnikowia pulcherrima.</title>
        <authorList>
            <person name="Gore-Lloyd D."/>
            <person name="Sumann I."/>
            <person name="Brachmann A.O."/>
            <person name="Schneeberger K."/>
            <person name="Ortiz-Merino R.A."/>
            <person name="Moreno-Beltran M."/>
            <person name="Schlaefli M."/>
            <person name="Kirner P."/>
            <person name="Santos Kron A."/>
            <person name="Wolfe K.H."/>
            <person name="Piel J."/>
            <person name="Ahrens C.H."/>
            <person name="Henk D."/>
            <person name="Freimoser F.M."/>
        </authorList>
    </citation>
    <scope>NUCLEOTIDE SEQUENCE [LARGE SCALE GENOMIC DNA]</scope>
    <source>
        <strain evidence="2">APC 1.2</strain>
    </source>
</reference>
<gene>
    <name evidence="1" type="ORF">METSCH_F01870</name>
</gene>
<name>A0A4V1AEW2_9ASCO</name>
<protein>
    <submittedName>
        <fullName evidence="1">Uncharacterized protein</fullName>
    </submittedName>
</protein>
<evidence type="ECO:0000313" key="1">
    <source>
        <dbReference type="EMBL" id="QBM90603.1"/>
    </source>
</evidence>
<keyword evidence="2" id="KW-1185">Reference proteome</keyword>
<dbReference type="AlphaFoldDB" id="A0A4V1AEW2"/>
<evidence type="ECO:0000313" key="2">
    <source>
        <dbReference type="Proteomes" id="UP000292447"/>
    </source>
</evidence>
<organism evidence="1 2">
    <name type="scientific">Metschnikowia aff. pulcherrima</name>
    <dbReference type="NCBI Taxonomy" id="2163413"/>
    <lineage>
        <taxon>Eukaryota</taxon>
        <taxon>Fungi</taxon>
        <taxon>Dikarya</taxon>
        <taxon>Ascomycota</taxon>
        <taxon>Saccharomycotina</taxon>
        <taxon>Pichiomycetes</taxon>
        <taxon>Metschnikowiaceae</taxon>
        <taxon>Metschnikowia</taxon>
    </lineage>
</organism>
<accession>A0A4V1AEW2</accession>
<dbReference type="InterPro" id="IPR016181">
    <property type="entry name" value="Acyl_CoA_acyltransferase"/>
</dbReference>
<sequence length="555" mass="61773">MTQDYRFQTTIEPSKLRQVLALAGTEWSGKLSAEEFADVEAKLLVDFVLKGNPGRAFYLETKQGEILASCVVTQHKALYKEAGVSTIGTVPDPGLFGVNNITAIRLSYVFVAKEARGKGLMGRLVPKAIEYTEKEILKKELAKSSDTKDSFKLMVLDADSVDDTLVRHYLGKKYVWYLYSAIDLAYTKFGFKAYPIEGYKISQGLAEGKTYLFVEKLLTDKPKDSGKKLRLLDGTKQQDRDLIHHILQGKQLELLTDLNKNVYHSELQGDLRSSLSLTNLSLALSSSRPNSSKELHSINMKFRDTVLGSPAISQLSTSESSNSIVQERRKSSILLLGCPKFAILPDIIGLDQKFAGGMATAEKIGTEENKTFAKYYGAILTNELQRRSFYVLWMLLKGTQFTIVAMGELKIDLFGAMADPLGLTNTPERRRSSSFTGINEMGGFNFQDLDLLVNVAVHVALKLATESQDGSVLVNINDLPTSIPRPVLHDFFLNYLTKEHKTEVNTQPANEEAVKAVQYLETFADLQILPMLKKYGNQGASFELDWVANSLVTWG</sequence>
<proteinExistence type="predicted"/>
<dbReference type="SUPFAM" id="SSF55729">
    <property type="entry name" value="Acyl-CoA N-acyltransferases (Nat)"/>
    <property type="match status" value="1"/>
</dbReference>
<dbReference type="EMBL" id="CP034461">
    <property type="protein sequence ID" value="QBM90603.1"/>
    <property type="molecule type" value="Genomic_DNA"/>
</dbReference>